<dbReference type="Pfam" id="PF03704">
    <property type="entry name" value="BTAD"/>
    <property type="match status" value="1"/>
</dbReference>
<evidence type="ECO:0000313" key="6">
    <source>
        <dbReference type="Proteomes" id="UP001165685"/>
    </source>
</evidence>
<evidence type="ECO:0000256" key="3">
    <source>
        <dbReference type="PROSITE-ProRule" id="PRU01091"/>
    </source>
</evidence>
<evidence type="ECO:0000256" key="1">
    <source>
        <dbReference type="ARBA" id="ARBA00005820"/>
    </source>
</evidence>
<dbReference type="PROSITE" id="PS51755">
    <property type="entry name" value="OMPR_PHOB"/>
    <property type="match status" value="1"/>
</dbReference>
<dbReference type="InterPro" id="IPR001867">
    <property type="entry name" value="OmpR/PhoB-type_DNA-bd"/>
</dbReference>
<dbReference type="SMART" id="SM01043">
    <property type="entry name" value="BTAD"/>
    <property type="match status" value="1"/>
</dbReference>
<evidence type="ECO:0000313" key="5">
    <source>
        <dbReference type="EMBL" id="MDA2804785.1"/>
    </source>
</evidence>
<dbReference type="Proteomes" id="UP001165685">
    <property type="component" value="Unassembled WGS sequence"/>
</dbReference>
<dbReference type="SUPFAM" id="SSF46894">
    <property type="entry name" value="C-terminal effector domain of the bipartite response regulators"/>
    <property type="match status" value="1"/>
</dbReference>
<gene>
    <name evidence="5" type="ORF">O4U47_09700</name>
</gene>
<dbReference type="PANTHER" id="PTHR35807:SF2">
    <property type="entry name" value="TRANSCRIPTIONAL ACTIVATOR DOMAIN"/>
    <property type="match status" value="1"/>
</dbReference>
<sequence>MANGQAQYEAKFFGAFTVLRDGRPLEGPAWRRESVRTLLKWFLLNPGRRWRATELCEVLWPGENGDRCPNRLHVTLHHLRRLLEPELPCRRPSSFIRSDRGGCYRFDTADRWRTDVGETRGLLRSADAARAANDPAAEIVACRELIAYYERTFLPEDLFTDAFASVRTAYEREYQDVLSRLLRASLDVGDDFAAASSAAMILDIDPYCEEAIAASVQVSLRQGHVLGAMEQLDDFLGTLQRELGTRPPHRLSRIRQRLRSPG</sequence>
<dbReference type="PANTHER" id="PTHR35807">
    <property type="entry name" value="TRANSCRIPTIONAL REGULATOR REDD-RELATED"/>
    <property type="match status" value="1"/>
</dbReference>
<dbReference type="InterPro" id="IPR051677">
    <property type="entry name" value="AfsR-DnrI-RedD_regulator"/>
</dbReference>
<dbReference type="InterPro" id="IPR036388">
    <property type="entry name" value="WH-like_DNA-bd_sf"/>
</dbReference>
<keyword evidence="2 3" id="KW-0238">DNA-binding</keyword>
<dbReference type="InterPro" id="IPR016032">
    <property type="entry name" value="Sig_transdc_resp-reg_C-effctor"/>
</dbReference>
<comment type="caution">
    <text evidence="5">The sequence shown here is derived from an EMBL/GenBank/DDBJ whole genome shotgun (WGS) entry which is preliminary data.</text>
</comment>
<accession>A0ABT4TK58</accession>
<evidence type="ECO:0000259" key="4">
    <source>
        <dbReference type="PROSITE" id="PS51755"/>
    </source>
</evidence>
<dbReference type="InterPro" id="IPR005158">
    <property type="entry name" value="BTAD"/>
</dbReference>
<dbReference type="EMBL" id="JAQFWP010000013">
    <property type="protein sequence ID" value="MDA2804785.1"/>
    <property type="molecule type" value="Genomic_DNA"/>
</dbReference>
<dbReference type="Gene3D" id="1.10.10.10">
    <property type="entry name" value="Winged helix-like DNA-binding domain superfamily/Winged helix DNA-binding domain"/>
    <property type="match status" value="1"/>
</dbReference>
<evidence type="ECO:0000256" key="2">
    <source>
        <dbReference type="ARBA" id="ARBA00023125"/>
    </source>
</evidence>
<protein>
    <submittedName>
        <fullName evidence="5">BTAD domain-containing putative transcriptional regulator</fullName>
    </submittedName>
</protein>
<name>A0ABT4TK58_9ACTN</name>
<organism evidence="5 6">
    <name type="scientific">Nocardiopsis suaedae</name>
    <dbReference type="NCBI Taxonomy" id="3018444"/>
    <lineage>
        <taxon>Bacteria</taxon>
        <taxon>Bacillati</taxon>
        <taxon>Actinomycetota</taxon>
        <taxon>Actinomycetes</taxon>
        <taxon>Streptosporangiales</taxon>
        <taxon>Nocardiopsidaceae</taxon>
        <taxon>Nocardiopsis</taxon>
    </lineage>
</organism>
<feature type="DNA-binding region" description="OmpR/PhoB-type" evidence="3">
    <location>
        <begin position="1"/>
        <end position="108"/>
    </location>
</feature>
<dbReference type="RefSeq" id="WP_270677365.1">
    <property type="nucleotide sequence ID" value="NZ_JAQFWP010000013.1"/>
</dbReference>
<dbReference type="Gene3D" id="1.25.40.10">
    <property type="entry name" value="Tetratricopeptide repeat domain"/>
    <property type="match status" value="1"/>
</dbReference>
<dbReference type="SUPFAM" id="SSF48452">
    <property type="entry name" value="TPR-like"/>
    <property type="match status" value="1"/>
</dbReference>
<dbReference type="SMART" id="SM00862">
    <property type="entry name" value="Trans_reg_C"/>
    <property type="match status" value="1"/>
</dbReference>
<reference evidence="5" key="1">
    <citation type="submission" date="2023-01" db="EMBL/GenBank/DDBJ databases">
        <title>Draft genome sequence of Nocardiopsis sp. LSu2-4 isolated from halophytes.</title>
        <authorList>
            <person name="Duangmal K."/>
            <person name="Chantavorakit T."/>
        </authorList>
    </citation>
    <scope>NUCLEOTIDE SEQUENCE</scope>
    <source>
        <strain evidence="5">LSu2-4</strain>
    </source>
</reference>
<proteinExistence type="inferred from homology"/>
<dbReference type="InterPro" id="IPR011990">
    <property type="entry name" value="TPR-like_helical_dom_sf"/>
</dbReference>
<dbReference type="Pfam" id="PF00486">
    <property type="entry name" value="Trans_reg_C"/>
    <property type="match status" value="1"/>
</dbReference>
<feature type="domain" description="OmpR/PhoB-type" evidence="4">
    <location>
        <begin position="1"/>
        <end position="108"/>
    </location>
</feature>
<comment type="similarity">
    <text evidence="1">Belongs to the AfsR/DnrI/RedD regulatory family.</text>
</comment>
<keyword evidence="6" id="KW-1185">Reference proteome</keyword>